<gene>
    <name evidence="1" type="ORF">FOC1_h10016806</name>
</gene>
<protein>
    <submittedName>
        <fullName evidence="1">Uncharacterized protein</fullName>
    </submittedName>
</protein>
<accession>N4U608</accession>
<evidence type="ECO:0000313" key="1">
    <source>
        <dbReference type="EMBL" id="ENH71318.1"/>
    </source>
</evidence>
<reference evidence="2" key="1">
    <citation type="submission" date="2012-09" db="EMBL/GenBank/DDBJ databases">
        <title>Genome sequencing and comparative transcriptomics of race 1 and race 4 of banana pathogen: Fusarium oxysporum f. sp. cubense.</title>
        <authorList>
            <person name="Fang X."/>
            <person name="Huang J."/>
        </authorList>
    </citation>
    <scope>NUCLEOTIDE SEQUENCE [LARGE SCALE GENOMIC DNA]</scope>
    <source>
        <strain evidence="2">race 1</strain>
    </source>
</reference>
<name>N4U608_FUSC1</name>
<dbReference type="AlphaFoldDB" id="N4U608"/>
<proteinExistence type="predicted"/>
<evidence type="ECO:0000313" key="2">
    <source>
        <dbReference type="Proteomes" id="UP000016928"/>
    </source>
</evidence>
<dbReference type="HOGENOM" id="CLU_2405309_0_0_1"/>
<dbReference type="VEuPathDB" id="FungiDB:FOC1_h10016806"/>
<reference evidence="2" key="2">
    <citation type="journal article" date="2014" name="PLoS ONE">
        <title>Genome and Transcriptome Analysis of the Fungal Pathogen Fusarium oxysporum f. sp. cubense Causing Banana Vascular Wilt Disease.</title>
        <authorList>
            <person name="Guo L."/>
            <person name="Han L."/>
            <person name="Yang L."/>
            <person name="Zeng H."/>
            <person name="Fan D."/>
            <person name="Zhu Y."/>
            <person name="Feng Y."/>
            <person name="Wang G."/>
            <person name="Peng C."/>
            <person name="Jiang X."/>
            <person name="Zhou D."/>
            <person name="Ni P."/>
            <person name="Liang C."/>
            <person name="Liu L."/>
            <person name="Wang J."/>
            <person name="Mao C."/>
            <person name="Fang X."/>
            <person name="Peng M."/>
            <person name="Huang J."/>
        </authorList>
    </citation>
    <scope>NUCLEOTIDE SEQUENCE [LARGE SCALE GENOMIC DNA]</scope>
    <source>
        <strain evidence="2">race 1</strain>
    </source>
</reference>
<dbReference type="EMBL" id="KB730148">
    <property type="protein sequence ID" value="ENH71318.1"/>
    <property type="molecule type" value="Genomic_DNA"/>
</dbReference>
<organism evidence="1 2">
    <name type="scientific">Fusarium oxysporum f. sp. cubense (strain race 1)</name>
    <name type="common">Panama disease fungus</name>
    <dbReference type="NCBI Taxonomy" id="1229664"/>
    <lineage>
        <taxon>Eukaryota</taxon>
        <taxon>Fungi</taxon>
        <taxon>Dikarya</taxon>
        <taxon>Ascomycota</taxon>
        <taxon>Pezizomycotina</taxon>
        <taxon>Sordariomycetes</taxon>
        <taxon>Hypocreomycetidae</taxon>
        <taxon>Hypocreales</taxon>
        <taxon>Nectriaceae</taxon>
        <taxon>Fusarium</taxon>
        <taxon>Fusarium oxysporum species complex</taxon>
    </lineage>
</organism>
<sequence>LVINSCCPDALILRFVFVTTTDVHCYSLQKETSESSSAVILKLRPLVHGREKGVALELLRRLAEEAVCGYAERLSLIITIPIHAELSPAKAPG</sequence>
<feature type="non-terminal residue" evidence="1">
    <location>
        <position position="93"/>
    </location>
</feature>
<dbReference type="Proteomes" id="UP000016928">
    <property type="component" value="Unassembled WGS sequence"/>
</dbReference>
<feature type="non-terminal residue" evidence="1">
    <location>
        <position position="1"/>
    </location>
</feature>